<dbReference type="PROSITE" id="PS00059">
    <property type="entry name" value="ADH_ZINC"/>
    <property type="match status" value="1"/>
</dbReference>
<keyword evidence="4" id="KW-0560">Oxidoreductase</keyword>
<dbReference type="InterPro" id="IPR036291">
    <property type="entry name" value="NAD(P)-bd_dom_sf"/>
</dbReference>
<dbReference type="PANTHER" id="PTHR42683">
    <property type="entry name" value="ALDEHYDE REDUCTASE"/>
    <property type="match status" value="1"/>
</dbReference>
<dbReference type="InterPro" id="IPR020843">
    <property type="entry name" value="ER"/>
</dbReference>
<evidence type="ECO:0000256" key="5">
    <source>
        <dbReference type="RuleBase" id="RU361277"/>
    </source>
</evidence>
<dbReference type="Gene3D" id="3.90.180.10">
    <property type="entry name" value="Medium-chain alcohol dehydrogenases, catalytic domain"/>
    <property type="match status" value="1"/>
</dbReference>
<comment type="caution">
    <text evidence="7">The sequence shown here is derived from an EMBL/GenBank/DDBJ whole genome shotgun (WGS) entry which is preliminary data.</text>
</comment>
<protein>
    <submittedName>
        <fullName evidence="7">NADP-dependent alcohol dehydrogenase VI</fullName>
    </submittedName>
</protein>
<accession>A0ABR0SQA9</accession>
<sequence length="361" mass="39170">MGYPDTFTGFCVDSPKTWNQFHKSELTPKPFGDHDIDVQIDACGVCGSDVHTVTGGWGGFEGPLCVGHEVVGKAVKVGEHVKDIKEGDRVGVGAQVWSCLECDLCKNENENYCPKLVDTYNAQYPDGSTAHGGFASHIRAHEYFTFKIPDALDTNSVAPLLCAGITTYSPLVRANIGPGKTVGVLGIGGLGHLGVQWSKALGAEVYALSHSPDKTEDGKKLGARDVILTNEDGWSEKWKFKFDFILNCADATHKFDIPEYLSLLKPGGEFHMVGIGNEPLPQISPSTFASNAAKMTGSHLGNHQEMESMLQLAADKGVRAWVETLPLSEQGCKEAVERVNENKVHYRFTLTGFDQAFGRAH</sequence>
<evidence type="ECO:0000256" key="2">
    <source>
        <dbReference type="ARBA" id="ARBA00022723"/>
    </source>
</evidence>
<dbReference type="InterPro" id="IPR002328">
    <property type="entry name" value="ADH_Zn_CS"/>
</dbReference>
<dbReference type="SUPFAM" id="SSF50129">
    <property type="entry name" value="GroES-like"/>
    <property type="match status" value="1"/>
</dbReference>
<gene>
    <name evidence="7" type="ORF">PT974_07343</name>
</gene>
<keyword evidence="8" id="KW-1185">Reference proteome</keyword>
<evidence type="ECO:0000259" key="6">
    <source>
        <dbReference type="SMART" id="SM00829"/>
    </source>
</evidence>
<comment type="cofactor">
    <cofactor evidence="1 5">
        <name>Zn(2+)</name>
        <dbReference type="ChEBI" id="CHEBI:29105"/>
    </cofactor>
</comment>
<dbReference type="SMART" id="SM00829">
    <property type="entry name" value="PKS_ER"/>
    <property type="match status" value="1"/>
</dbReference>
<keyword evidence="2 5" id="KW-0479">Metal-binding</keyword>
<organism evidence="7 8">
    <name type="scientific">Cladobotryum mycophilum</name>
    <dbReference type="NCBI Taxonomy" id="491253"/>
    <lineage>
        <taxon>Eukaryota</taxon>
        <taxon>Fungi</taxon>
        <taxon>Dikarya</taxon>
        <taxon>Ascomycota</taxon>
        <taxon>Pezizomycotina</taxon>
        <taxon>Sordariomycetes</taxon>
        <taxon>Hypocreomycetidae</taxon>
        <taxon>Hypocreales</taxon>
        <taxon>Hypocreaceae</taxon>
        <taxon>Cladobotryum</taxon>
    </lineage>
</organism>
<dbReference type="SUPFAM" id="SSF51735">
    <property type="entry name" value="NAD(P)-binding Rossmann-fold domains"/>
    <property type="match status" value="1"/>
</dbReference>
<keyword evidence="3 5" id="KW-0862">Zinc</keyword>
<evidence type="ECO:0000313" key="7">
    <source>
        <dbReference type="EMBL" id="KAK5993905.1"/>
    </source>
</evidence>
<dbReference type="InterPro" id="IPR013154">
    <property type="entry name" value="ADH-like_N"/>
</dbReference>
<evidence type="ECO:0000256" key="3">
    <source>
        <dbReference type="ARBA" id="ARBA00022833"/>
    </source>
</evidence>
<proteinExistence type="inferred from homology"/>
<dbReference type="Gene3D" id="3.40.50.720">
    <property type="entry name" value="NAD(P)-binding Rossmann-like Domain"/>
    <property type="match status" value="1"/>
</dbReference>
<dbReference type="Pfam" id="PF00107">
    <property type="entry name" value="ADH_zinc_N"/>
    <property type="match status" value="1"/>
</dbReference>
<evidence type="ECO:0000256" key="4">
    <source>
        <dbReference type="ARBA" id="ARBA00023002"/>
    </source>
</evidence>
<dbReference type="CDD" id="cd05283">
    <property type="entry name" value="CAD1"/>
    <property type="match status" value="1"/>
</dbReference>
<dbReference type="Pfam" id="PF08240">
    <property type="entry name" value="ADH_N"/>
    <property type="match status" value="1"/>
</dbReference>
<name>A0ABR0SQA9_9HYPO</name>
<dbReference type="EMBL" id="JAVFKD010000012">
    <property type="protein sequence ID" value="KAK5993905.1"/>
    <property type="molecule type" value="Genomic_DNA"/>
</dbReference>
<dbReference type="InterPro" id="IPR011032">
    <property type="entry name" value="GroES-like_sf"/>
</dbReference>
<reference evidence="7 8" key="1">
    <citation type="submission" date="2024-01" db="EMBL/GenBank/DDBJ databases">
        <title>Complete genome of Cladobotryum mycophilum ATHUM6906.</title>
        <authorList>
            <person name="Christinaki A.C."/>
            <person name="Myridakis A.I."/>
            <person name="Kouvelis V.N."/>
        </authorList>
    </citation>
    <scope>NUCLEOTIDE SEQUENCE [LARGE SCALE GENOMIC DNA]</scope>
    <source>
        <strain evidence="7 8">ATHUM6906</strain>
    </source>
</reference>
<feature type="domain" description="Enoyl reductase (ER)" evidence="6">
    <location>
        <begin position="16"/>
        <end position="350"/>
    </location>
</feature>
<evidence type="ECO:0000313" key="8">
    <source>
        <dbReference type="Proteomes" id="UP001338125"/>
    </source>
</evidence>
<dbReference type="InterPro" id="IPR047109">
    <property type="entry name" value="CAD-like"/>
</dbReference>
<dbReference type="Proteomes" id="UP001338125">
    <property type="component" value="Unassembled WGS sequence"/>
</dbReference>
<comment type="similarity">
    <text evidence="5">Belongs to the zinc-containing alcohol dehydrogenase family.</text>
</comment>
<evidence type="ECO:0000256" key="1">
    <source>
        <dbReference type="ARBA" id="ARBA00001947"/>
    </source>
</evidence>
<dbReference type="InterPro" id="IPR013149">
    <property type="entry name" value="ADH-like_C"/>
</dbReference>